<dbReference type="InterPro" id="IPR036249">
    <property type="entry name" value="Thioredoxin-like_sf"/>
</dbReference>
<feature type="region of interest" description="Disordered" evidence="4">
    <location>
        <begin position="274"/>
        <end position="293"/>
    </location>
</feature>
<dbReference type="PANTHER" id="PTHR12151">
    <property type="entry name" value="ELECTRON TRANSPORT PROTIN SCO1/SENC FAMILY MEMBER"/>
    <property type="match status" value="1"/>
</dbReference>
<keyword evidence="5" id="KW-0812">Transmembrane</keyword>
<dbReference type="RefSeq" id="WP_145192620.1">
    <property type="nucleotide sequence ID" value="NZ_CP036266.1"/>
</dbReference>
<feature type="binding site" evidence="2">
    <location>
        <position position="81"/>
    </location>
    <ligand>
        <name>Cu cation</name>
        <dbReference type="ChEBI" id="CHEBI:23378"/>
    </ligand>
</feature>
<keyword evidence="2" id="KW-0479">Metal-binding</keyword>
<reference evidence="6 7" key="1">
    <citation type="submission" date="2019-02" db="EMBL/GenBank/DDBJ databases">
        <title>Deep-cultivation of Planctomycetes and their phenomic and genomic characterization uncovers novel biology.</title>
        <authorList>
            <person name="Wiegand S."/>
            <person name="Jogler M."/>
            <person name="Boedeker C."/>
            <person name="Pinto D."/>
            <person name="Vollmers J."/>
            <person name="Rivas-Marin E."/>
            <person name="Kohn T."/>
            <person name="Peeters S.H."/>
            <person name="Heuer A."/>
            <person name="Rast P."/>
            <person name="Oberbeckmann S."/>
            <person name="Bunk B."/>
            <person name="Jeske O."/>
            <person name="Meyerdierks A."/>
            <person name="Storesund J.E."/>
            <person name="Kallscheuer N."/>
            <person name="Luecker S."/>
            <person name="Lage O.M."/>
            <person name="Pohl T."/>
            <person name="Merkel B.J."/>
            <person name="Hornburger P."/>
            <person name="Mueller R.-W."/>
            <person name="Bruemmer F."/>
            <person name="Labrenz M."/>
            <person name="Spormann A.M."/>
            <person name="Op den Camp H."/>
            <person name="Overmann J."/>
            <person name="Amann R."/>
            <person name="Jetten M.S.M."/>
            <person name="Mascher T."/>
            <person name="Medema M.H."/>
            <person name="Devos D.P."/>
            <person name="Kaster A.-K."/>
            <person name="Ovreas L."/>
            <person name="Rohde M."/>
            <person name="Galperin M.Y."/>
            <person name="Jogler C."/>
        </authorList>
    </citation>
    <scope>NUCLEOTIDE SEQUENCE [LARGE SCALE GENOMIC DNA]</scope>
    <source>
        <strain evidence="6 7">HG66A1</strain>
    </source>
</reference>
<keyword evidence="7" id="KW-1185">Reference proteome</keyword>
<feature type="transmembrane region" description="Helical" evidence="5">
    <location>
        <begin position="242"/>
        <end position="262"/>
    </location>
</feature>
<feature type="compositionally biased region" description="Basic and acidic residues" evidence="4">
    <location>
        <begin position="277"/>
        <end position="293"/>
    </location>
</feature>
<evidence type="ECO:0000313" key="7">
    <source>
        <dbReference type="Proteomes" id="UP000320421"/>
    </source>
</evidence>
<comment type="similarity">
    <text evidence="1">Belongs to the SCO1/2 family.</text>
</comment>
<evidence type="ECO:0008006" key="8">
    <source>
        <dbReference type="Google" id="ProtNLM"/>
    </source>
</evidence>
<evidence type="ECO:0000313" key="6">
    <source>
        <dbReference type="EMBL" id="QDT24156.1"/>
    </source>
</evidence>
<dbReference type="SUPFAM" id="SSF52833">
    <property type="entry name" value="Thioredoxin-like"/>
    <property type="match status" value="1"/>
</dbReference>
<dbReference type="AlphaFoldDB" id="A0A517PXQ0"/>
<gene>
    <name evidence="6" type="ORF">HG66A1_59870</name>
</gene>
<sequence>MKPLHTSILILFVWGLSVLPVQADRMEKAPKSIEKLDVIEHLDTQLPLDLKFQDSSGKPVTLGDYFKKDRPVILSLNYSNCPMLCSLQLTALVRGLKELEWSADEQYDFVSVSIDPKETYQRANLTKQKYFKEYDRAGTAGGWHFLCGRQESIDQLADAMGVQYQYVAERQEYAHPAVLLVCTPDGRVSRYLYGINFPKQTLKLALVEASEGKIGSTVDRFLLFCFHYDADSGRYAPTARNIMKIGGFATVFILTVVLIPYWRGRKGRQVLETGDAQAHEVPQETRHFSTPEH</sequence>
<feature type="disulfide bond" description="Redox-active" evidence="3">
    <location>
        <begin position="81"/>
        <end position="85"/>
    </location>
</feature>
<dbReference type="Proteomes" id="UP000320421">
    <property type="component" value="Chromosome"/>
</dbReference>
<keyword evidence="3" id="KW-1015">Disulfide bond</keyword>
<dbReference type="Pfam" id="PF02630">
    <property type="entry name" value="SCO1-SenC"/>
    <property type="match status" value="1"/>
</dbReference>
<evidence type="ECO:0000256" key="3">
    <source>
        <dbReference type="PIRSR" id="PIRSR603782-2"/>
    </source>
</evidence>
<dbReference type="Gene3D" id="3.40.30.10">
    <property type="entry name" value="Glutaredoxin"/>
    <property type="match status" value="1"/>
</dbReference>
<dbReference type="EMBL" id="CP036266">
    <property type="protein sequence ID" value="QDT24156.1"/>
    <property type="molecule type" value="Genomic_DNA"/>
</dbReference>
<evidence type="ECO:0000256" key="4">
    <source>
        <dbReference type="SAM" id="MobiDB-lite"/>
    </source>
</evidence>
<dbReference type="PANTHER" id="PTHR12151:SF8">
    <property type="entry name" value="THIOREDOXIN DOMAIN-CONTAINING PROTEIN"/>
    <property type="match status" value="1"/>
</dbReference>
<feature type="binding site" evidence="2">
    <location>
        <position position="175"/>
    </location>
    <ligand>
        <name>Cu cation</name>
        <dbReference type="ChEBI" id="CHEBI:23378"/>
    </ligand>
</feature>
<keyword evidence="5" id="KW-0472">Membrane</keyword>
<keyword evidence="2" id="KW-0186">Copper</keyword>
<evidence type="ECO:0000256" key="1">
    <source>
        <dbReference type="ARBA" id="ARBA00010996"/>
    </source>
</evidence>
<evidence type="ECO:0000256" key="5">
    <source>
        <dbReference type="SAM" id="Phobius"/>
    </source>
</evidence>
<feature type="binding site" evidence="2">
    <location>
        <position position="85"/>
    </location>
    <ligand>
        <name>Cu cation</name>
        <dbReference type="ChEBI" id="CHEBI:23378"/>
    </ligand>
</feature>
<keyword evidence="5" id="KW-1133">Transmembrane helix</keyword>
<protein>
    <recommendedName>
        <fullName evidence="8">SCO family protein</fullName>
    </recommendedName>
</protein>
<dbReference type="CDD" id="cd02968">
    <property type="entry name" value="SCO"/>
    <property type="match status" value="1"/>
</dbReference>
<dbReference type="OrthoDB" id="9786756at2"/>
<organism evidence="6 7">
    <name type="scientific">Gimesia chilikensis</name>
    <dbReference type="NCBI Taxonomy" id="2605989"/>
    <lineage>
        <taxon>Bacteria</taxon>
        <taxon>Pseudomonadati</taxon>
        <taxon>Planctomycetota</taxon>
        <taxon>Planctomycetia</taxon>
        <taxon>Planctomycetales</taxon>
        <taxon>Planctomycetaceae</taxon>
        <taxon>Gimesia</taxon>
    </lineage>
</organism>
<proteinExistence type="inferred from homology"/>
<dbReference type="InterPro" id="IPR003782">
    <property type="entry name" value="SCO1/SenC"/>
</dbReference>
<accession>A0A517PXQ0</accession>
<evidence type="ECO:0000256" key="2">
    <source>
        <dbReference type="PIRSR" id="PIRSR603782-1"/>
    </source>
</evidence>
<dbReference type="GO" id="GO:0046872">
    <property type="term" value="F:metal ion binding"/>
    <property type="evidence" value="ECO:0007669"/>
    <property type="project" value="UniProtKB-KW"/>
</dbReference>
<name>A0A517PXQ0_9PLAN</name>